<dbReference type="SMART" id="SM00746">
    <property type="entry name" value="TRASH"/>
    <property type="match status" value="1"/>
</dbReference>
<dbReference type="RefSeq" id="WP_013841536.1">
    <property type="nucleotide sequence ID" value="NC_015589.1"/>
</dbReference>
<evidence type="ECO:0000259" key="2">
    <source>
        <dbReference type="SMART" id="SM00746"/>
    </source>
</evidence>
<feature type="domain" description="TRASH" evidence="2">
    <location>
        <begin position="59"/>
        <end position="96"/>
    </location>
</feature>
<dbReference type="KEGG" id="dru:Desru_1502"/>
<dbReference type="STRING" id="696281.Desru_1502"/>
<organism evidence="3 4">
    <name type="scientific">Desulforamulus ruminis (strain ATCC 23193 / DSM 2154 / NCIMB 8452 / DL)</name>
    <name type="common">Desulfotomaculum ruminis</name>
    <dbReference type="NCBI Taxonomy" id="696281"/>
    <lineage>
        <taxon>Bacteria</taxon>
        <taxon>Bacillati</taxon>
        <taxon>Bacillota</taxon>
        <taxon>Clostridia</taxon>
        <taxon>Eubacteriales</taxon>
        <taxon>Peptococcaceae</taxon>
        <taxon>Desulforamulus</taxon>
    </lineage>
</organism>
<accession>F6DR48</accession>
<name>F6DR48_DESRL</name>
<dbReference type="InterPro" id="IPR010507">
    <property type="entry name" value="Znf_MYM"/>
</dbReference>
<protein>
    <submittedName>
        <fullName evidence="3">TRASH domain-containing protein</fullName>
    </submittedName>
</protein>
<dbReference type="AlphaFoldDB" id="F6DR48"/>
<dbReference type="eggNOG" id="COG3350">
    <property type="taxonomic scope" value="Bacteria"/>
</dbReference>
<feature type="transmembrane region" description="Helical" evidence="1">
    <location>
        <begin position="6"/>
        <end position="24"/>
    </location>
</feature>
<proteinExistence type="predicted"/>
<dbReference type="GO" id="GO:0008270">
    <property type="term" value="F:zinc ion binding"/>
    <property type="evidence" value="ECO:0007669"/>
    <property type="project" value="InterPro"/>
</dbReference>
<dbReference type="OrthoDB" id="9809270at2"/>
<evidence type="ECO:0000313" key="3">
    <source>
        <dbReference type="EMBL" id="AEG59767.1"/>
    </source>
</evidence>
<keyword evidence="1" id="KW-1133">Transmembrane helix</keyword>
<dbReference type="Proteomes" id="UP000009234">
    <property type="component" value="Chromosome"/>
</dbReference>
<dbReference type="InterPro" id="IPR011017">
    <property type="entry name" value="TRASH_dom"/>
</dbReference>
<dbReference type="Pfam" id="PF06467">
    <property type="entry name" value="zf-FCS"/>
    <property type="match status" value="1"/>
</dbReference>
<keyword evidence="1" id="KW-0812">Transmembrane</keyword>
<dbReference type="HOGENOM" id="CLU_2408512_0_0_9"/>
<keyword evidence="1" id="KW-0472">Membrane</keyword>
<gene>
    <name evidence="3" type="ordered locus">Desru_1502</name>
</gene>
<keyword evidence="4" id="KW-1185">Reference proteome</keyword>
<dbReference type="EMBL" id="CP002780">
    <property type="protein sequence ID" value="AEG59767.1"/>
    <property type="molecule type" value="Genomic_DNA"/>
</dbReference>
<evidence type="ECO:0000256" key="1">
    <source>
        <dbReference type="SAM" id="Phobius"/>
    </source>
</evidence>
<evidence type="ECO:0000313" key="4">
    <source>
        <dbReference type="Proteomes" id="UP000009234"/>
    </source>
</evidence>
<reference evidence="3 4" key="2">
    <citation type="journal article" date="2012" name="Stand. Genomic Sci.">
        <title>Complete genome sequence of the sulfate-reducing firmicute Desulfotomaculum ruminis type strain (DL(T)).</title>
        <authorList>
            <person name="Spring S."/>
            <person name="Visser M."/>
            <person name="Lu M."/>
            <person name="Copeland A."/>
            <person name="Lapidus A."/>
            <person name="Lucas S."/>
            <person name="Cheng J.F."/>
            <person name="Han C."/>
            <person name="Tapia R."/>
            <person name="Goodwin L.A."/>
            <person name="Pitluck S."/>
            <person name="Ivanova N."/>
            <person name="Land M."/>
            <person name="Hauser L."/>
            <person name="Larimer F."/>
            <person name="Rohde M."/>
            <person name="Goker M."/>
            <person name="Detter J.C."/>
            <person name="Kyrpides N.C."/>
            <person name="Woyke T."/>
            <person name="Schaap P.J."/>
            <person name="Plugge C.M."/>
            <person name="Muyzer G."/>
            <person name="Kuever J."/>
            <person name="Pereira I.A."/>
            <person name="Parshina S.N."/>
            <person name="Bernier-Latmani R."/>
            <person name="Stams A.J."/>
            <person name="Klenk H.P."/>
        </authorList>
    </citation>
    <scope>NUCLEOTIDE SEQUENCE [LARGE SCALE GENOMIC DNA]</scope>
    <source>
        <strain evidence="4">ATCC 23193 / DSM 2154 / NCIB 8452 / DL</strain>
    </source>
</reference>
<reference evidence="4" key="1">
    <citation type="submission" date="2011-05" db="EMBL/GenBank/DDBJ databases">
        <title>Complete sequence of Desulfotomaculum ruminis DSM 2154.</title>
        <authorList>
            <person name="Lucas S."/>
            <person name="Copeland A."/>
            <person name="Lapidus A."/>
            <person name="Cheng J.-F."/>
            <person name="Goodwin L."/>
            <person name="Pitluck S."/>
            <person name="Lu M."/>
            <person name="Detter J.C."/>
            <person name="Han C."/>
            <person name="Tapia R."/>
            <person name="Land M."/>
            <person name="Hauser L."/>
            <person name="Kyrpides N."/>
            <person name="Ivanova N."/>
            <person name="Mikhailova N."/>
            <person name="Pagani I."/>
            <person name="Stams A.J.M."/>
            <person name="Plugge C.M."/>
            <person name="Muyzer G."/>
            <person name="Kuever J."/>
            <person name="Parshina S.N."/>
            <person name="Ivanova A.E."/>
            <person name="Nazina T.N."/>
            <person name="Brambilla E."/>
            <person name="Spring S."/>
            <person name="Klenk H.-P."/>
            <person name="Woyke T."/>
        </authorList>
    </citation>
    <scope>NUCLEOTIDE SEQUENCE [LARGE SCALE GENOMIC DNA]</scope>
    <source>
        <strain evidence="4">ATCC 23193 / DSM 2154 / NCIB 8452 / DL</strain>
    </source>
</reference>
<sequence length="98" mass="11318">MENVVGIINILILYMVVRSVFRFFSLSKAAAEARAKNNLEAAAEPQEEVMEEAIEMVQDEICNRAIPRAKAYIVVRNDQEHYFCSWECRQKFISGFRA</sequence>